<proteinExistence type="predicted"/>
<reference evidence="1" key="1">
    <citation type="submission" date="2023-05" db="EMBL/GenBank/DDBJ databases">
        <authorList>
            <consortium name="ELIXIR-Norway"/>
        </authorList>
    </citation>
    <scope>NUCLEOTIDE SEQUENCE</scope>
</reference>
<reference evidence="1" key="2">
    <citation type="submission" date="2025-03" db="EMBL/GenBank/DDBJ databases">
        <authorList>
            <consortium name="ELIXIR-Norway"/>
            <consortium name="Elixir Norway"/>
        </authorList>
    </citation>
    <scope>NUCLEOTIDE SEQUENCE</scope>
</reference>
<dbReference type="Proteomes" id="UP001162501">
    <property type="component" value="Chromosome 10"/>
</dbReference>
<evidence type="ECO:0000313" key="1">
    <source>
        <dbReference type="EMBL" id="CAM9400321.1"/>
    </source>
</evidence>
<name>A0AC59Y694_RANTA</name>
<evidence type="ECO:0000313" key="2">
    <source>
        <dbReference type="Proteomes" id="UP001162501"/>
    </source>
</evidence>
<gene>
    <name evidence="1" type="ORF">MRATA1EN22A_LOCUS1990</name>
</gene>
<organism evidence="1 2">
    <name type="scientific">Rangifer tarandus platyrhynchus</name>
    <name type="common">Svalbard reindeer</name>
    <dbReference type="NCBI Taxonomy" id="3082113"/>
    <lineage>
        <taxon>Eukaryota</taxon>
        <taxon>Metazoa</taxon>
        <taxon>Chordata</taxon>
        <taxon>Craniata</taxon>
        <taxon>Vertebrata</taxon>
        <taxon>Euteleostomi</taxon>
        <taxon>Mammalia</taxon>
        <taxon>Eutheria</taxon>
        <taxon>Laurasiatheria</taxon>
        <taxon>Artiodactyla</taxon>
        <taxon>Ruminantia</taxon>
        <taxon>Pecora</taxon>
        <taxon>Cervidae</taxon>
        <taxon>Odocoileinae</taxon>
        <taxon>Rangifer</taxon>
    </lineage>
</organism>
<accession>A0AC59Y694</accession>
<protein>
    <submittedName>
        <fullName evidence="1">Uncharacterized protein</fullName>
    </submittedName>
</protein>
<dbReference type="EMBL" id="OX596094">
    <property type="protein sequence ID" value="CAM9400321.1"/>
    <property type="molecule type" value="Genomic_DNA"/>
</dbReference>
<sequence length="102" mass="11572">MSWRLENCPQTFFSSNTLSSCPFLAFVLKSTAFINTLIISLIWSSAPSCDHPVCILNLLQFLHPSHLCQVNLSKMTFIFIKKFGTELPISYRIQPTCLSKLT</sequence>